<comment type="caution">
    <text evidence="2">The sequence shown here is derived from an EMBL/GenBank/DDBJ whole genome shotgun (WGS) entry which is preliminary data.</text>
</comment>
<keyword evidence="1" id="KW-0812">Transmembrane</keyword>
<gene>
    <name evidence="2" type="ORF">DLM65_12545</name>
</gene>
<keyword evidence="1" id="KW-1133">Transmembrane helix</keyword>
<evidence type="ECO:0000256" key="1">
    <source>
        <dbReference type="SAM" id="Phobius"/>
    </source>
</evidence>
<feature type="transmembrane region" description="Helical" evidence="1">
    <location>
        <begin position="92"/>
        <end position="113"/>
    </location>
</feature>
<proteinExistence type="predicted"/>
<evidence type="ECO:0000313" key="2">
    <source>
        <dbReference type="EMBL" id="PZR78599.1"/>
    </source>
</evidence>
<dbReference type="Proteomes" id="UP000248724">
    <property type="component" value="Unassembled WGS sequence"/>
</dbReference>
<feature type="transmembrane region" description="Helical" evidence="1">
    <location>
        <begin position="59"/>
        <end position="80"/>
    </location>
</feature>
<dbReference type="AlphaFoldDB" id="A0A2W5YZZ4"/>
<name>A0A2W5YZZ4_9BACT</name>
<evidence type="ECO:0000313" key="3">
    <source>
        <dbReference type="Proteomes" id="UP000248724"/>
    </source>
</evidence>
<feature type="transmembrane region" description="Helical" evidence="1">
    <location>
        <begin position="119"/>
        <end position="140"/>
    </location>
</feature>
<sequence>MAAAVLGPLTRGIAHRLSWMAGVDPSVPVVAGTGGLFGPRSIRVATAVLVLPGASWVSFNIPLGSASTVSGVLFPAALLWGCAGMRLLTARTLVDVSVGVAVLGIAAAAAWFISAGVDTIASAAAAAALAPGAALTAGWLRGRHAAAAGPPQPAS</sequence>
<accession>A0A2W5YZZ4</accession>
<reference evidence="2 3" key="1">
    <citation type="journal article" date="2017" name="Nature">
        <title>Atmospheric trace gases support primary production in Antarctic desert surface soil.</title>
        <authorList>
            <person name="Ji M."/>
            <person name="Greening C."/>
            <person name="Vanwonterghem I."/>
            <person name="Carere C.R."/>
            <person name="Bay S.K."/>
            <person name="Steen J.A."/>
            <person name="Montgomery K."/>
            <person name="Lines T."/>
            <person name="Beardall J."/>
            <person name="van Dorst J."/>
            <person name="Snape I."/>
            <person name="Stott M.B."/>
            <person name="Hugenholtz P."/>
            <person name="Ferrari B.C."/>
        </authorList>
    </citation>
    <scope>NUCLEOTIDE SEQUENCE [LARGE SCALE GENOMIC DNA]</scope>
    <source>
        <strain evidence="2">RRmetagenome_bin12</strain>
    </source>
</reference>
<protein>
    <submittedName>
        <fullName evidence="2">Uncharacterized protein</fullName>
    </submittedName>
</protein>
<keyword evidence="1" id="KW-0472">Membrane</keyword>
<organism evidence="2 3">
    <name type="scientific">Candidatus Aeolococcus gillhamiae</name>
    <dbReference type="NCBI Taxonomy" id="3127015"/>
    <lineage>
        <taxon>Bacteria</taxon>
        <taxon>Bacillati</taxon>
        <taxon>Candidatus Dormiibacterota</taxon>
        <taxon>Candidatus Dormibacteria</taxon>
        <taxon>Candidatus Aeolococcales</taxon>
        <taxon>Candidatus Aeolococcaceae</taxon>
        <taxon>Candidatus Aeolococcus</taxon>
    </lineage>
</organism>
<dbReference type="EMBL" id="QHBU01000255">
    <property type="protein sequence ID" value="PZR78599.1"/>
    <property type="molecule type" value="Genomic_DNA"/>
</dbReference>